<name>A0A518IBE3_9PLAN</name>
<feature type="binding site" evidence="14">
    <location>
        <begin position="239"/>
        <end position="240"/>
    </location>
    <ligand>
        <name>FMN</name>
        <dbReference type="ChEBI" id="CHEBI:58210"/>
    </ligand>
</feature>
<evidence type="ECO:0000256" key="5">
    <source>
        <dbReference type="ARBA" id="ARBA00022643"/>
    </source>
</evidence>
<evidence type="ECO:0000259" key="16">
    <source>
        <dbReference type="Pfam" id="PF01207"/>
    </source>
</evidence>
<dbReference type="Pfam" id="PF01207">
    <property type="entry name" value="Dus"/>
    <property type="match status" value="1"/>
</dbReference>
<evidence type="ECO:0000313" key="17">
    <source>
        <dbReference type="EMBL" id="QDV50427.1"/>
    </source>
</evidence>
<comment type="function">
    <text evidence="2 12">Catalyzes the synthesis of 5,6-dihydrouridine (D), a modified base found in the D-loop of most tRNAs, via the reduction of the C5-C6 double bond in target uridines.</text>
</comment>
<dbReference type="PIRSF" id="PIRSF006621">
    <property type="entry name" value="Dus"/>
    <property type="match status" value="1"/>
</dbReference>
<dbReference type="Gene3D" id="1.10.1200.80">
    <property type="entry name" value="Putative flavin oxidoreducatase, domain 2"/>
    <property type="match status" value="1"/>
</dbReference>
<feature type="binding site" evidence="14">
    <location>
        <position position="153"/>
    </location>
    <ligand>
        <name>FMN</name>
        <dbReference type="ChEBI" id="CHEBI:58210"/>
    </ligand>
</feature>
<dbReference type="PROSITE" id="PS01136">
    <property type="entry name" value="UPF0034"/>
    <property type="match status" value="1"/>
</dbReference>
<dbReference type="Gene3D" id="3.20.20.70">
    <property type="entry name" value="Aldolase class I"/>
    <property type="match status" value="1"/>
</dbReference>
<dbReference type="Proteomes" id="UP000318313">
    <property type="component" value="Chromosome"/>
</dbReference>
<dbReference type="GO" id="GO:0050660">
    <property type="term" value="F:flavin adenine dinucleotide binding"/>
    <property type="evidence" value="ECO:0007669"/>
    <property type="project" value="InterPro"/>
</dbReference>
<evidence type="ECO:0000256" key="1">
    <source>
        <dbReference type="ARBA" id="ARBA00001917"/>
    </source>
</evidence>
<evidence type="ECO:0000256" key="2">
    <source>
        <dbReference type="ARBA" id="ARBA00002790"/>
    </source>
</evidence>
<keyword evidence="9 12" id="KW-0560">Oxidoreductase</keyword>
<dbReference type="InterPro" id="IPR013785">
    <property type="entry name" value="Aldolase_TIM"/>
</dbReference>
<evidence type="ECO:0000256" key="11">
    <source>
        <dbReference type="ARBA" id="ARBA00048802"/>
    </source>
</evidence>
<comment type="catalytic activity">
    <reaction evidence="10">
        <text>a 5,6-dihydrouridine in tRNA + NADP(+) = a uridine in tRNA + NADPH + H(+)</text>
        <dbReference type="Rhea" id="RHEA:23624"/>
        <dbReference type="Rhea" id="RHEA-COMP:13339"/>
        <dbReference type="Rhea" id="RHEA-COMP:13887"/>
        <dbReference type="ChEBI" id="CHEBI:15378"/>
        <dbReference type="ChEBI" id="CHEBI:57783"/>
        <dbReference type="ChEBI" id="CHEBI:58349"/>
        <dbReference type="ChEBI" id="CHEBI:65315"/>
        <dbReference type="ChEBI" id="CHEBI:74443"/>
    </reaction>
</comment>
<dbReference type="GO" id="GO:0000049">
    <property type="term" value="F:tRNA binding"/>
    <property type="evidence" value="ECO:0007669"/>
    <property type="project" value="UniProtKB-KW"/>
</dbReference>
<dbReference type="OrthoDB" id="9764501at2"/>
<accession>A0A518IBE3</accession>
<dbReference type="InterPro" id="IPR018517">
    <property type="entry name" value="tRNA_hU_synthase_CS"/>
</dbReference>
<dbReference type="EMBL" id="CP037452">
    <property type="protein sequence ID" value="QDV50427.1"/>
    <property type="molecule type" value="Genomic_DNA"/>
</dbReference>
<keyword evidence="3" id="KW-0820">tRNA-binding</keyword>
<dbReference type="InterPro" id="IPR035587">
    <property type="entry name" value="DUS-like_FMN-bd"/>
</dbReference>
<evidence type="ECO:0000256" key="7">
    <source>
        <dbReference type="ARBA" id="ARBA00022857"/>
    </source>
</evidence>
<sequence length="360" mass="39558">MKSLPPQPDSRPPLYYGALELESRYLLSPLAGYTNLPFRRIVRELGGVGLATTDLVNARGLLEGSHKTLQLIQTCPEDSPFAVQIFGSEAKQMSDAAQLLEGRGVDSIDINMGCPVNRIVKGGAGASMMCRPEDTVSLVRSVVEAVKIPVTVKMRLGWDDQNLTAPFFAREFEQVGVVAVAIHGRTREQGFRGSVNHDGIRQVVEAVESIPVIGNGDVTSIADADFMLRTTGCAGVSIGRGALANPWIFRQLVQWEQTGQCDPAGSFDARLELLLRQFRYLLEMTTEERALPMFRKMGHWYLKSMRVKPALRHVFQCAQNLEEFDDAIKQIAAQGPTSGSRSGVLPDMHIPVPGGPVERW</sequence>
<keyword evidence="8" id="KW-0694">RNA-binding</keyword>
<dbReference type="PANTHER" id="PTHR45846:SF1">
    <property type="entry name" value="TRNA-DIHYDROURIDINE(47) SYNTHASE [NAD(P)(+)]-LIKE"/>
    <property type="match status" value="1"/>
</dbReference>
<reference evidence="17 18" key="1">
    <citation type="submission" date="2019-03" db="EMBL/GenBank/DDBJ databases">
        <title>Deep-cultivation of Planctomycetes and their phenomic and genomic characterization uncovers novel biology.</title>
        <authorList>
            <person name="Wiegand S."/>
            <person name="Jogler M."/>
            <person name="Boedeker C."/>
            <person name="Pinto D."/>
            <person name="Vollmers J."/>
            <person name="Rivas-Marin E."/>
            <person name="Kohn T."/>
            <person name="Peeters S.H."/>
            <person name="Heuer A."/>
            <person name="Rast P."/>
            <person name="Oberbeckmann S."/>
            <person name="Bunk B."/>
            <person name="Jeske O."/>
            <person name="Meyerdierks A."/>
            <person name="Storesund J.E."/>
            <person name="Kallscheuer N."/>
            <person name="Luecker S."/>
            <person name="Lage O.M."/>
            <person name="Pohl T."/>
            <person name="Merkel B.J."/>
            <person name="Hornburger P."/>
            <person name="Mueller R.-W."/>
            <person name="Bruemmer F."/>
            <person name="Labrenz M."/>
            <person name="Spormann A.M."/>
            <person name="Op den Camp H."/>
            <person name="Overmann J."/>
            <person name="Amann R."/>
            <person name="Jetten M.S.M."/>
            <person name="Mascher T."/>
            <person name="Medema M.H."/>
            <person name="Devos D.P."/>
            <person name="Kaster A.-K."/>
            <person name="Ovreas L."/>
            <person name="Rohde M."/>
            <person name="Galperin M.Y."/>
            <person name="Jogler C."/>
        </authorList>
    </citation>
    <scope>NUCLEOTIDE SEQUENCE [LARGE SCALE GENOMIC DNA]</scope>
    <source>
        <strain evidence="17 18">Enr17</strain>
    </source>
</reference>
<comment type="cofactor">
    <cofactor evidence="1 12 14">
        <name>FMN</name>
        <dbReference type="ChEBI" id="CHEBI:58210"/>
    </cofactor>
</comment>
<dbReference type="InterPro" id="IPR001269">
    <property type="entry name" value="DUS_fam"/>
</dbReference>
<evidence type="ECO:0000313" key="18">
    <source>
        <dbReference type="Proteomes" id="UP000318313"/>
    </source>
</evidence>
<feature type="binding site" evidence="14">
    <location>
        <position position="84"/>
    </location>
    <ligand>
        <name>FMN</name>
        <dbReference type="ChEBI" id="CHEBI:58210"/>
    </ligand>
</feature>
<evidence type="ECO:0000256" key="10">
    <source>
        <dbReference type="ARBA" id="ARBA00048205"/>
    </source>
</evidence>
<keyword evidence="7" id="KW-0521">NADP</keyword>
<comment type="similarity">
    <text evidence="12">Belongs to the dus family.</text>
</comment>
<feature type="domain" description="DUS-like FMN-binding" evidence="16">
    <location>
        <begin position="27"/>
        <end position="329"/>
    </location>
</feature>
<dbReference type="RefSeq" id="WP_145308916.1">
    <property type="nucleotide sequence ID" value="NZ_CP037452.1"/>
</dbReference>
<keyword evidence="6 12" id="KW-0819">tRNA processing</keyword>
<evidence type="ECO:0000256" key="15">
    <source>
        <dbReference type="SAM" id="MobiDB-lite"/>
    </source>
</evidence>
<dbReference type="GO" id="GO:0017150">
    <property type="term" value="F:tRNA dihydrouridine synthase activity"/>
    <property type="evidence" value="ECO:0007669"/>
    <property type="project" value="InterPro"/>
</dbReference>
<dbReference type="InterPro" id="IPR004652">
    <property type="entry name" value="DusB-like"/>
</dbReference>
<keyword evidence="5 12" id="KW-0288">FMN</keyword>
<dbReference type="AlphaFoldDB" id="A0A518IBE3"/>
<organism evidence="17 18">
    <name type="scientific">Gimesia fumaroli</name>
    <dbReference type="NCBI Taxonomy" id="2527976"/>
    <lineage>
        <taxon>Bacteria</taxon>
        <taxon>Pseudomonadati</taxon>
        <taxon>Planctomycetota</taxon>
        <taxon>Planctomycetia</taxon>
        <taxon>Planctomycetales</taxon>
        <taxon>Planctomycetaceae</taxon>
        <taxon>Gimesia</taxon>
    </lineage>
</organism>
<evidence type="ECO:0000256" key="12">
    <source>
        <dbReference type="PIRNR" id="PIRNR006621"/>
    </source>
</evidence>
<proteinExistence type="inferred from homology"/>
<keyword evidence="4 12" id="KW-0285">Flavoprotein</keyword>
<evidence type="ECO:0000256" key="8">
    <source>
        <dbReference type="ARBA" id="ARBA00022884"/>
    </source>
</evidence>
<dbReference type="PANTHER" id="PTHR45846">
    <property type="entry name" value="TRNA-DIHYDROURIDINE(47) SYNTHASE [NAD(P)(+)]-LIKE"/>
    <property type="match status" value="1"/>
</dbReference>
<dbReference type="KEGG" id="gfm:Enr17x_24670"/>
<dbReference type="CDD" id="cd02801">
    <property type="entry name" value="DUS_like_FMN"/>
    <property type="match status" value="1"/>
</dbReference>
<dbReference type="NCBIfam" id="TIGR00737">
    <property type="entry name" value="nifR3_yhdG"/>
    <property type="match status" value="1"/>
</dbReference>
<keyword evidence="18" id="KW-1185">Reference proteome</keyword>
<evidence type="ECO:0000256" key="3">
    <source>
        <dbReference type="ARBA" id="ARBA00022555"/>
    </source>
</evidence>
<evidence type="ECO:0000256" key="14">
    <source>
        <dbReference type="PIRSR" id="PIRSR006621-2"/>
    </source>
</evidence>
<dbReference type="EC" id="1.3.1.-" evidence="12"/>
<protein>
    <recommendedName>
        <fullName evidence="12">tRNA-dihydrouridine synthase</fullName>
        <ecNumber evidence="12">1.3.1.-</ecNumber>
    </recommendedName>
</protein>
<dbReference type="InterPro" id="IPR024036">
    <property type="entry name" value="tRNA-dHydroUridine_Synthase_C"/>
</dbReference>
<feature type="region of interest" description="Disordered" evidence="15">
    <location>
        <begin position="335"/>
        <end position="360"/>
    </location>
</feature>
<comment type="catalytic activity">
    <reaction evidence="11">
        <text>a 5,6-dihydrouridine in tRNA + NAD(+) = a uridine in tRNA + NADH + H(+)</text>
        <dbReference type="Rhea" id="RHEA:54452"/>
        <dbReference type="Rhea" id="RHEA-COMP:13339"/>
        <dbReference type="Rhea" id="RHEA-COMP:13887"/>
        <dbReference type="ChEBI" id="CHEBI:15378"/>
        <dbReference type="ChEBI" id="CHEBI:57540"/>
        <dbReference type="ChEBI" id="CHEBI:57945"/>
        <dbReference type="ChEBI" id="CHEBI:65315"/>
        <dbReference type="ChEBI" id="CHEBI:74443"/>
    </reaction>
</comment>
<gene>
    <name evidence="17" type="primary">dus_1</name>
    <name evidence="17" type="ORF">Enr17x_24670</name>
</gene>
<dbReference type="SUPFAM" id="SSF51395">
    <property type="entry name" value="FMN-linked oxidoreductases"/>
    <property type="match status" value="1"/>
</dbReference>
<evidence type="ECO:0000256" key="13">
    <source>
        <dbReference type="PIRSR" id="PIRSR006621-1"/>
    </source>
</evidence>
<feature type="binding site" evidence="14">
    <location>
        <position position="183"/>
    </location>
    <ligand>
        <name>FMN</name>
        <dbReference type="ChEBI" id="CHEBI:58210"/>
    </ligand>
</feature>
<evidence type="ECO:0000256" key="6">
    <source>
        <dbReference type="ARBA" id="ARBA00022694"/>
    </source>
</evidence>
<feature type="active site" description="Proton donor" evidence="13">
    <location>
        <position position="114"/>
    </location>
</feature>
<keyword evidence="14" id="KW-0547">Nucleotide-binding</keyword>
<evidence type="ECO:0000256" key="4">
    <source>
        <dbReference type="ARBA" id="ARBA00022630"/>
    </source>
</evidence>
<evidence type="ECO:0000256" key="9">
    <source>
        <dbReference type="ARBA" id="ARBA00023002"/>
    </source>
</evidence>